<gene>
    <name evidence="2" type="ORF">C4F50_13945</name>
</gene>
<evidence type="ECO:0000313" key="2">
    <source>
        <dbReference type="EMBL" id="MBE8726037.1"/>
    </source>
</evidence>
<dbReference type="Proteomes" id="UP000640614">
    <property type="component" value="Unassembled WGS sequence"/>
</dbReference>
<proteinExistence type="predicted"/>
<dbReference type="InterPro" id="IPR007055">
    <property type="entry name" value="BON_dom"/>
</dbReference>
<dbReference type="PANTHER" id="PTHR34606:SF15">
    <property type="entry name" value="BON DOMAIN-CONTAINING PROTEIN"/>
    <property type="match status" value="1"/>
</dbReference>
<feature type="domain" description="BON" evidence="1">
    <location>
        <begin position="95"/>
        <end position="163"/>
    </location>
</feature>
<evidence type="ECO:0000313" key="3">
    <source>
        <dbReference type="Proteomes" id="UP000640614"/>
    </source>
</evidence>
<feature type="domain" description="BON" evidence="1">
    <location>
        <begin position="166"/>
        <end position="234"/>
    </location>
</feature>
<dbReference type="InterPro" id="IPR051686">
    <property type="entry name" value="Lipoprotein_DolP"/>
</dbReference>
<reference evidence="2 3" key="1">
    <citation type="submission" date="2018-07" db="EMBL/GenBank/DDBJ databases">
        <title>Genome assembly of strain KB82.</title>
        <authorList>
            <person name="Kukolya J."/>
            <person name="Horvath B."/>
            <person name="Nagy I."/>
            <person name="Toth A."/>
        </authorList>
    </citation>
    <scope>NUCLEOTIDE SEQUENCE [LARGE SCALE GENOMIC DNA]</scope>
    <source>
        <strain evidence="2 3">Kb82</strain>
    </source>
</reference>
<sequence>MRLWWSLINSQKTNTSDMKSNEVLQREVQEAIKSEPLLHPAEIGVIVKEAIVTLTGNVDSLVKKKEALHAARKIKGVGAIVDEIKVFIEKSAVISDQKIAEQVVSVFNENRIIPKKAVCITVESGWVTLDGILPWNFQRDIAAELVENQKGIAGITNNIKLKRETFHPVEKELLEKALQRHWALDVDEINIEVAGATVQLSGIVDSLFQKEEAEKIAYKTPGVIKVINHLKVNLEQPYLC</sequence>
<organism evidence="2 3">
    <name type="scientific">Flavobacterium hungaricum</name>
    <dbReference type="NCBI Taxonomy" id="2082725"/>
    <lineage>
        <taxon>Bacteria</taxon>
        <taxon>Pseudomonadati</taxon>
        <taxon>Bacteroidota</taxon>
        <taxon>Flavobacteriia</taxon>
        <taxon>Flavobacteriales</taxon>
        <taxon>Flavobacteriaceae</taxon>
        <taxon>Flavobacterium</taxon>
    </lineage>
</organism>
<dbReference type="Pfam" id="PF04972">
    <property type="entry name" value="BON"/>
    <property type="match status" value="3"/>
</dbReference>
<dbReference type="EMBL" id="PRDM01000003">
    <property type="protein sequence ID" value="MBE8726037.1"/>
    <property type="molecule type" value="Genomic_DNA"/>
</dbReference>
<keyword evidence="3" id="KW-1185">Reference proteome</keyword>
<feature type="domain" description="BON" evidence="1">
    <location>
        <begin position="20"/>
        <end position="88"/>
    </location>
</feature>
<evidence type="ECO:0000259" key="1">
    <source>
        <dbReference type="PROSITE" id="PS50914"/>
    </source>
</evidence>
<comment type="caution">
    <text evidence="2">The sequence shown here is derived from an EMBL/GenBank/DDBJ whole genome shotgun (WGS) entry which is preliminary data.</text>
</comment>
<dbReference type="Gene3D" id="3.30.1340.30">
    <property type="match status" value="3"/>
</dbReference>
<name>A0ABR9TN14_9FLAO</name>
<accession>A0ABR9TN14</accession>
<protein>
    <submittedName>
        <fullName evidence="2">BON domain-containing protein</fullName>
    </submittedName>
</protein>
<dbReference type="PROSITE" id="PS50914">
    <property type="entry name" value="BON"/>
    <property type="match status" value="3"/>
</dbReference>
<dbReference type="PANTHER" id="PTHR34606">
    <property type="entry name" value="BON DOMAIN-CONTAINING PROTEIN"/>
    <property type="match status" value="1"/>
</dbReference>